<keyword evidence="3" id="KW-1003">Cell membrane</keyword>
<keyword evidence="9" id="KW-0472">Membrane</keyword>
<dbReference type="SUPFAM" id="SSF52743">
    <property type="entry name" value="Subtilisin-like"/>
    <property type="match status" value="1"/>
</dbReference>
<dbReference type="PANTHER" id="PTHR43806:SF11">
    <property type="entry name" value="CEREVISIN-RELATED"/>
    <property type="match status" value="1"/>
</dbReference>
<dbReference type="PANTHER" id="PTHR43806">
    <property type="entry name" value="PEPTIDASE S8"/>
    <property type="match status" value="1"/>
</dbReference>
<evidence type="ECO:0000256" key="3">
    <source>
        <dbReference type="ARBA" id="ARBA00022475"/>
    </source>
</evidence>
<evidence type="ECO:0000256" key="7">
    <source>
        <dbReference type="ARBA" id="ARBA00022825"/>
    </source>
</evidence>
<evidence type="ECO:0000256" key="1">
    <source>
        <dbReference type="ARBA" id="ARBA00004162"/>
    </source>
</evidence>
<dbReference type="InterPro" id="IPR000209">
    <property type="entry name" value="Peptidase_S8/S53_dom"/>
</dbReference>
<dbReference type="Gene3D" id="3.40.50.200">
    <property type="entry name" value="Peptidase S8/S53 domain"/>
    <property type="match status" value="1"/>
</dbReference>
<protein>
    <submittedName>
        <fullName evidence="12">Type VII secretion-associated serine protease mycosin</fullName>
        <ecNumber evidence="12">3.4.21.-</ecNumber>
    </submittedName>
</protein>
<accession>K5BCQ0</accession>
<dbReference type="InterPro" id="IPR023828">
    <property type="entry name" value="Peptidase_S8_Ser-AS"/>
</dbReference>
<dbReference type="RefSeq" id="WP_005632968.1">
    <property type="nucleotide sequence ID" value="NZ_AMRA01000166.1"/>
</dbReference>
<dbReference type="AlphaFoldDB" id="K5BCQ0"/>
<feature type="active site" description="Charge relay system" evidence="10">
    <location>
        <position position="324"/>
    </location>
</feature>
<evidence type="ECO:0000313" key="12">
    <source>
        <dbReference type="EMBL" id="EKF21026.1"/>
    </source>
</evidence>
<evidence type="ECO:0000256" key="10">
    <source>
        <dbReference type="PROSITE-ProRule" id="PRU01240"/>
    </source>
</evidence>
<evidence type="ECO:0000256" key="2">
    <source>
        <dbReference type="ARBA" id="ARBA00011073"/>
    </source>
</evidence>
<comment type="subcellular location">
    <subcellularLocation>
        <location evidence="1">Cell membrane</location>
        <topology evidence="1">Single-pass membrane protein</topology>
    </subcellularLocation>
</comment>
<evidence type="ECO:0000256" key="5">
    <source>
        <dbReference type="ARBA" id="ARBA00022692"/>
    </source>
</evidence>
<comment type="similarity">
    <text evidence="2 10 11">Belongs to the peptidase S8 family.</text>
</comment>
<reference evidence="12 13" key="1">
    <citation type="journal article" date="2012" name="J. Bacteriol.">
        <title>Genome sequence of Mycobacterium hassiacum DSM 44199, a rare source of heat-stable mycobacterial proteins.</title>
        <authorList>
            <person name="Tiago I."/>
            <person name="Maranha A."/>
            <person name="Mendes V."/>
            <person name="Alarico S."/>
            <person name="Moynihan P.J."/>
            <person name="Clarke A.J."/>
            <person name="Macedo-Ribeiro S."/>
            <person name="Pereira P.J."/>
            <person name="Empadinhas N."/>
        </authorList>
    </citation>
    <scope>NUCLEOTIDE SEQUENCE [LARGE SCALE GENOMIC DNA]</scope>
    <source>
        <strain evidence="13">DSM 44199 / CIP 105218 / JCM 12690 / 3849</strain>
    </source>
</reference>
<dbReference type="NCBIfam" id="TIGR03921">
    <property type="entry name" value="T7SS_mycosin"/>
    <property type="match status" value="1"/>
</dbReference>
<dbReference type="EMBL" id="AMRA01000166">
    <property type="protein sequence ID" value="EKF21026.1"/>
    <property type="molecule type" value="Genomic_DNA"/>
</dbReference>
<dbReference type="GO" id="GO:0005886">
    <property type="term" value="C:plasma membrane"/>
    <property type="evidence" value="ECO:0007669"/>
    <property type="project" value="UniProtKB-SubCell"/>
</dbReference>
<organism evidence="12 13">
    <name type="scientific">Mycolicibacterium hassiacum (strain DSM 44199 / CIP 105218 / JCM 12690 / 3849)</name>
    <name type="common">Mycobacterium hassiacum</name>
    <dbReference type="NCBI Taxonomy" id="1122247"/>
    <lineage>
        <taxon>Bacteria</taxon>
        <taxon>Bacillati</taxon>
        <taxon>Actinomycetota</taxon>
        <taxon>Actinomycetes</taxon>
        <taxon>Mycobacteriales</taxon>
        <taxon>Mycobacteriaceae</taxon>
        <taxon>Mycolicibacterium</taxon>
    </lineage>
</organism>
<dbReference type="STRING" id="1122247.GCA_000379865_03056"/>
<comment type="caution">
    <text evidence="12">The sequence shown here is derived from an EMBL/GenBank/DDBJ whole genome shotgun (WGS) entry which is preliminary data.</text>
</comment>
<gene>
    <name evidence="12" type="ORF">C731_4995</name>
</gene>
<dbReference type="InterPro" id="IPR050131">
    <property type="entry name" value="Peptidase_S8_subtilisin-like"/>
</dbReference>
<proteinExistence type="inferred from homology"/>
<evidence type="ECO:0000256" key="11">
    <source>
        <dbReference type="RuleBase" id="RU003355"/>
    </source>
</evidence>
<evidence type="ECO:0000256" key="4">
    <source>
        <dbReference type="ARBA" id="ARBA00022670"/>
    </source>
</evidence>
<keyword evidence="4 10" id="KW-0645">Protease</keyword>
<sequence>MNRPARLSAVAALAAAALWLAPAAGAVSPPVVDPARLPGPATPAPPWPTVRHEPCVATGGLPAAAAPGTQLADLGLDRVWPLTRGAGQTVAIIDTGVARHRLLPRLIGGGDYVTTGDGTADCDGHGTLVAGIVGAAPEDGFGGIAPEATLIAIRQSSVRFRAADAARGTPMSGVGDVETLARAVRTAADMGATVINISTVACLPAGDGMDDAALGAALAYAVDVKNAVVVAAAGNVGPRCGQNPLSGAGWDELATVTSPGWYDDHVLTVGSVAPDGSPSAFTLAGPWVDVAAPGEGVVSLDPGGEGLIDTLPGSGEPAPIAGTSYAAPVVAGIVALVRARRPELTARQVMRLIEDTARRPPSGWNPVVGHGIVDAVHAVTGGRPDTPAVTAAPLVVAAPAAPPRDGRTALRIAAVCVGAALVVAVTARRPVASRRGRDGVALD</sequence>
<dbReference type="EC" id="3.4.21.-" evidence="12"/>
<name>K5BCQ0_MYCHD</name>
<dbReference type="InterPro" id="IPR023827">
    <property type="entry name" value="Peptidase_S8_Asp-AS"/>
</dbReference>
<evidence type="ECO:0000256" key="8">
    <source>
        <dbReference type="ARBA" id="ARBA00022989"/>
    </source>
</evidence>
<dbReference type="PRINTS" id="PR00723">
    <property type="entry name" value="SUBTILISIN"/>
</dbReference>
<dbReference type="InterPro" id="IPR022398">
    <property type="entry name" value="Peptidase_S8_His-AS"/>
</dbReference>
<dbReference type="GO" id="GO:0006508">
    <property type="term" value="P:proteolysis"/>
    <property type="evidence" value="ECO:0007669"/>
    <property type="project" value="UniProtKB-KW"/>
</dbReference>
<feature type="active site" description="Charge relay system" evidence="10">
    <location>
        <position position="125"/>
    </location>
</feature>
<keyword evidence="6 10" id="KW-0378">Hydrolase</keyword>
<evidence type="ECO:0000256" key="9">
    <source>
        <dbReference type="ARBA" id="ARBA00023136"/>
    </source>
</evidence>
<dbReference type="GO" id="GO:0004252">
    <property type="term" value="F:serine-type endopeptidase activity"/>
    <property type="evidence" value="ECO:0007669"/>
    <property type="project" value="UniProtKB-UniRule"/>
</dbReference>
<dbReference type="InterPro" id="IPR015500">
    <property type="entry name" value="Peptidase_S8_subtilisin-rel"/>
</dbReference>
<dbReference type="PROSITE" id="PS51892">
    <property type="entry name" value="SUBTILASE"/>
    <property type="match status" value="1"/>
</dbReference>
<dbReference type="InterPro" id="IPR023834">
    <property type="entry name" value="T7SS_pept_S8A_mycosin"/>
</dbReference>
<feature type="active site" description="Charge relay system" evidence="10">
    <location>
        <position position="94"/>
    </location>
</feature>
<dbReference type="Proteomes" id="UP000006265">
    <property type="component" value="Unassembled WGS sequence"/>
</dbReference>
<dbReference type="eggNOG" id="COG1404">
    <property type="taxonomic scope" value="Bacteria"/>
</dbReference>
<keyword evidence="5" id="KW-0812">Transmembrane</keyword>
<dbReference type="OrthoDB" id="9798386at2"/>
<dbReference type="Pfam" id="PF00082">
    <property type="entry name" value="Peptidase_S8"/>
    <property type="match status" value="1"/>
</dbReference>
<dbReference type="PATRIC" id="fig|1122247.3.peg.4789"/>
<evidence type="ECO:0000256" key="6">
    <source>
        <dbReference type="ARBA" id="ARBA00022801"/>
    </source>
</evidence>
<dbReference type="PROSITE" id="PS00136">
    <property type="entry name" value="SUBTILASE_ASP"/>
    <property type="match status" value="1"/>
</dbReference>
<evidence type="ECO:0000313" key="13">
    <source>
        <dbReference type="Proteomes" id="UP000006265"/>
    </source>
</evidence>
<keyword evidence="7 10" id="KW-0720">Serine protease</keyword>
<dbReference type="PROSITE" id="PS00137">
    <property type="entry name" value="SUBTILASE_HIS"/>
    <property type="match status" value="1"/>
</dbReference>
<keyword evidence="13" id="KW-1185">Reference proteome</keyword>
<dbReference type="PROSITE" id="PS00138">
    <property type="entry name" value="SUBTILASE_SER"/>
    <property type="match status" value="1"/>
</dbReference>
<keyword evidence="8" id="KW-1133">Transmembrane helix</keyword>
<dbReference type="InterPro" id="IPR036852">
    <property type="entry name" value="Peptidase_S8/S53_dom_sf"/>
</dbReference>